<keyword evidence="2" id="KW-1185">Reference proteome</keyword>
<comment type="caution">
    <text evidence="1">The sequence shown here is derived from an EMBL/GenBank/DDBJ whole genome shotgun (WGS) entry which is preliminary data.</text>
</comment>
<sequence length="22" mass="2329">MGVVAGFGKGMEDWKVFVGEKG</sequence>
<proteinExistence type="predicted"/>
<name>A0A834X719_9FABA</name>
<evidence type="ECO:0000313" key="2">
    <source>
        <dbReference type="Proteomes" id="UP000634136"/>
    </source>
</evidence>
<evidence type="ECO:0000313" key="1">
    <source>
        <dbReference type="EMBL" id="KAF7838977.1"/>
    </source>
</evidence>
<dbReference type="EMBL" id="JAAIUW010000003">
    <property type="protein sequence ID" value="KAF7838977.1"/>
    <property type="molecule type" value="Genomic_DNA"/>
</dbReference>
<dbReference type="Proteomes" id="UP000634136">
    <property type="component" value="Unassembled WGS sequence"/>
</dbReference>
<protein>
    <submittedName>
        <fullName evidence="1">Uncharacterized protein</fullName>
    </submittedName>
</protein>
<reference evidence="1" key="1">
    <citation type="submission" date="2020-09" db="EMBL/GenBank/DDBJ databases">
        <title>Genome-Enabled Discovery of Anthraquinone Biosynthesis in Senna tora.</title>
        <authorList>
            <person name="Kang S.-H."/>
            <person name="Pandey R.P."/>
            <person name="Lee C.-M."/>
            <person name="Sim J.-S."/>
            <person name="Jeong J.-T."/>
            <person name="Choi B.-S."/>
            <person name="Jung M."/>
            <person name="Ginzburg D."/>
            <person name="Zhao K."/>
            <person name="Won S.Y."/>
            <person name="Oh T.-J."/>
            <person name="Yu Y."/>
            <person name="Kim N.-H."/>
            <person name="Lee O.R."/>
            <person name="Lee T.-H."/>
            <person name="Bashyal P."/>
            <person name="Kim T.-S."/>
            <person name="Lee W.-H."/>
            <person name="Kawkins C."/>
            <person name="Kim C.-K."/>
            <person name="Kim J.S."/>
            <person name="Ahn B.O."/>
            <person name="Rhee S.Y."/>
            <person name="Sohng J.K."/>
        </authorList>
    </citation>
    <scope>NUCLEOTIDE SEQUENCE</scope>
    <source>
        <tissue evidence="1">Leaf</tissue>
    </source>
</reference>
<accession>A0A834X719</accession>
<gene>
    <name evidence="1" type="ORF">G2W53_007459</name>
</gene>
<organism evidence="1 2">
    <name type="scientific">Senna tora</name>
    <dbReference type="NCBI Taxonomy" id="362788"/>
    <lineage>
        <taxon>Eukaryota</taxon>
        <taxon>Viridiplantae</taxon>
        <taxon>Streptophyta</taxon>
        <taxon>Embryophyta</taxon>
        <taxon>Tracheophyta</taxon>
        <taxon>Spermatophyta</taxon>
        <taxon>Magnoliopsida</taxon>
        <taxon>eudicotyledons</taxon>
        <taxon>Gunneridae</taxon>
        <taxon>Pentapetalae</taxon>
        <taxon>rosids</taxon>
        <taxon>fabids</taxon>
        <taxon>Fabales</taxon>
        <taxon>Fabaceae</taxon>
        <taxon>Caesalpinioideae</taxon>
        <taxon>Cassia clade</taxon>
        <taxon>Senna</taxon>
    </lineage>
</organism>
<dbReference type="AlphaFoldDB" id="A0A834X719"/>